<evidence type="ECO:0000256" key="1">
    <source>
        <dbReference type="SAM" id="MobiDB-lite"/>
    </source>
</evidence>
<evidence type="ECO:0008006" key="4">
    <source>
        <dbReference type="Google" id="ProtNLM"/>
    </source>
</evidence>
<sequence>MQSTHTATNDLSASDTSDQDLMNENVAALFLTVADWNPAHIDVTAPLIIPTNSKLNLSPLFHRRELRSPKRPALIHTSNSNSSSTITRCVSASTTPTYDDLHGYDTIEVDELICLTSSFPSLASMVIFPDWKREGPDPLKMIRGKGAVFNALHNSTSLTRSFSPRAHERQSSLSAKSEPSNSHTSATLTLFNLPTQKPLTIRIGYVSHSSGPRLRLAHCRSWSAENVKDESDEVDLNTFSELQATSRTS</sequence>
<evidence type="ECO:0000313" key="2">
    <source>
        <dbReference type="EMBL" id="KAK2961633.1"/>
    </source>
</evidence>
<organism evidence="2 3">
    <name type="scientific">Blattamonas nauphoetae</name>
    <dbReference type="NCBI Taxonomy" id="2049346"/>
    <lineage>
        <taxon>Eukaryota</taxon>
        <taxon>Metamonada</taxon>
        <taxon>Preaxostyla</taxon>
        <taxon>Oxymonadida</taxon>
        <taxon>Blattamonas</taxon>
    </lineage>
</organism>
<dbReference type="EMBL" id="JARBJD010000015">
    <property type="protein sequence ID" value="KAK2961633.1"/>
    <property type="molecule type" value="Genomic_DNA"/>
</dbReference>
<dbReference type="Proteomes" id="UP001281761">
    <property type="component" value="Unassembled WGS sequence"/>
</dbReference>
<reference evidence="2 3" key="1">
    <citation type="journal article" date="2022" name="bioRxiv">
        <title>Genomics of Preaxostyla Flagellates Illuminates Evolutionary Transitions and the Path Towards Mitochondrial Loss.</title>
        <authorList>
            <person name="Novak L.V.F."/>
            <person name="Treitli S.C."/>
            <person name="Pyrih J."/>
            <person name="Halakuc P."/>
            <person name="Pipaliya S.V."/>
            <person name="Vacek V."/>
            <person name="Brzon O."/>
            <person name="Soukal P."/>
            <person name="Eme L."/>
            <person name="Dacks J.B."/>
            <person name="Karnkowska A."/>
            <person name="Elias M."/>
            <person name="Hampl V."/>
        </authorList>
    </citation>
    <scope>NUCLEOTIDE SEQUENCE [LARGE SCALE GENOMIC DNA]</scope>
    <source>
        <strain evidence="2">NAU3</strain>
        <tissue evidence="2">Gut</tissue>
    </source>
</reference>
<keyword evidence="3" id="KW-1185">Reference proteome</keyword>
<gene>
    <name evidence="2" type="ORF">BLNAU_3431</name>
</gene>
<proteinExistence type="predicted"/>
<evidence type="ECO:0000313" key="3">
    <source>
        <dbReference type="Proteomes" id="UP001281761"/>
    </source>
</evidence>
<accession>A0ABQ9YCZ1</accession>
<comment type="caution">
    <text evidence="2">The sequence shown here is derived from an EMBL/GenBank/DDBJ whole genome shotgun (WGS) entry which is preliminary data.</text>
</comment>
<feature type="region of interest" description="Disordered" evidence="1">
    <location>
        <begin position="159"/>
        <end position="187"/>
    </location>
</feature>
<protein>
    <recommendedName>
        <fullName evidence="4">PITH domain-containing protein</fullName>
    </recommendedName>
</protein>
<feature type="compositionally biased region" description="Polar residues" evidence="1">
    <location>
        <begin position="171"/>
        <end position="187"/>
    </location>
</feature>
<name>A0ABQ9YCZ1_9EUKA</name>